<evidence type="ECO:0000256" key="4">
    <source>
        <dbReference type="ARBA" id="ARBA00023163"/>
    </source>
</evidence>
<sequence>MRDMYEVLDRWGAWAAADSSGVDWQPIAAGFKGLLPHGKKSRLQCDDDDGIMIDGCVGRLRNHKLEDYELLIAHFVIGISLRCIARKRKCSDGTIRKELQTVMGFIDGCLAALDVTLEMDRYVQREPVAASGEMIREKLAAK</sequence>
<dbReference type="EMBL" id="AAMGRQ010000013">
    <property type="protein sequence ID" value="EDH1793955.1"/>
    <property type="molecule type" value="Genomic_DNA"/>
</dbReference>
<dbReference type="Pfam" id="PF06530">
    <property type="entry name" value="Phage_antitermQ"/>
    <property type="match status" value="1"/>
</dbReference>
<comment type="similarity">
    <text evidence="1">Belongs to the phage antitermination Q type 1 family.</text>
</comment>
<organism evidence="5">
    <name type="scientific">Salmonella enterica</name>
    <name type="common">Salmonella choleraesuis</name>
    <dbReference type="NCBI Taxonomy" id="28901"/>
    <lineage>
        <taxon>Bacteria</taxon>
        <taxon>Pseudomonadati</taxon>
        <taxon>Pseudomonadota</taxon>
        <taxon>Gammaproteobacteria</taxon>
        <taxon>Enterobacterales</taxon>
        <taxon>Enterobacteriaceae</taxon>
        <taxon>Salmonella</taxon>
    </lineage>
</organism>
<comment type="caution">
    <text evidence="5">The sequence shown here is derived from an EMBL/GenBank/DDBJ whole genome shotgun (WGS) entry which is preliminary data.</text>
</comment>
<accession>A0A633DGM5</accession>
<evidence type="ECO:0000313" key="5">
    <source>
        <dbReference type="EMBL" id="EDH1793955.1"/>
    </source>
</evidence>
<keyword evidence="2" id="KW-0805">Transcription regulation</keyword>
<dbReference type="InterPro" id="IPR010534">
    <property type="entry name" value="Phage_933W_GpQ"/>
</dbReference>
<gene>
    <name evidence="5" type="ORF">GC469_11225</name>
</gene>
<keyword evidence="3" id="KW-0238">DNA-binding</keyword>
<dbReference type="AlphaFoldDB" id="A0A633DGM5"/>
<keyword evidence="4" id="KW-0804">Transcription</keyword>
<protein>
    <submittedName>
        <fullName evidence="5">Antitermination protein</fullName>
    </submittedName>
</protein>
<evidence type="ECO:0000256" key="1">
    <source>
        <dbReference type="ARBA" id="ARBA00010234"/>
    </source>
</evidence>
<dbReference type="GO" id="GO:0003677">
    <property type="term" value="F:DNA binding"/>
    <property type="evidence" value="ECO:0007669"/>
    <property type="project" value="UniProtKB-KW"/>
</dbReference>
<evidence type="ECO:0000256" key="2">
    <source>
        <dbReference type="ARBA" id="ARBA00023015"/>
    </source>
</evidence>
<reference evidence="5" key="1">
    <citation type="submission" date="2019-10" db="EMBL/GenBank/DDBJ databases">
        <authorList>
            <consortium name="PulseNet: The National Subtyping Network for Foodborne Disease Surveillance"/>
            <person name="Tarr C.L."/>
            <person name="Trees E."/>
            <person name="Katz L.S."/>
            <person name="Carleton-Romer H.A."/>
            <person name="Stroika S."/>
            <person name="Kucerova Z."/>
            <person name="Roache K.F."/>
            <person name="Sabol A.L."/>
            <person name="Besser J."/>
            <person name="Gerner-Smidt P."/>
        </authorList>
    </citation>
    <scope>NUCLEOTIDE SEQUENCE</scope>
    <source>
        <strain evidence="5">PNUSAS100866</strain>
    </source>
</reference>
<dbReference type="GO" id="GO:0060567">
    <property type="term" value="P:negative regulation of termination of DNA-templated transcription"/>
    <property type="evidence" value="ECO:0007669"/>
    <property type="project" value="InterPro"/>
</dbReference>
<evidence type="ECO:0000256" key="3">
    <source>
        <dbReference type="ARBA" id="ARBA00023125"/>
    </source>
</evidence>
<proteinExistence type="inferred from homology"/>
<name>A0A633DGM5_SALER</name>